<dbReference type="Proteomes" id="UP001194539">
    <property type="component" value="Unassembled WGS sequence"/>
</dbReference>
<accession>A0ABS0PEA4</accession>
<organism evidence="1 2">
    <name type="scientific">Bradyrhizobium diversitatis</name>
    <dbReference type="NCBI Taxonomy" id="2755406"/>
    <lineage>
        <taxon>Bacteria</taxon>
        <taxon>Pseudomonadati</taxon>
        <taxon>Pseudomonadota</taxon>
        <taxon>Alphaproteobacteria</taxon>
        <taxon>Hyphomicrobiales</taxon>
        <taxon>Nitrobacteraceae</taxon>
        <taxon>Bradyrhizobium</taxon>
    </lineage>
</organism>
<reference evidence="1 2" key="1">
    <citation type="submission" date="2020-07" db="EMBL/GenBank/DDBJ databases">
        <title>Bradyrhizobium diversity isolated from nodules of indigenous legumes of Western Australia.</title>
        <authorList>
            <person name="Klepa M.S."/>
        </authorList>
    </citation>
    <scope>NUCLEOTIDE SEQUENCE [LARGE SCALE GENOMIC DNA]</scope>
    <source>
        <strain evidence="1 2">CNPSo 4019</strain>
    </source>
</reference>
<dbReference type="EMBL" id="JACEGD010000050">
    <property type="protein sequence ID" value="MBH5391566.1"/>
    <property type="molecule type" value="Genomic_DNA"/>
</dbReference>
<evidence type="ECO:0000313" key="1">
    <source>
        <dbReference type="EMBL" id="MBH5391566.1"/>
    </source>
</evidence>
<dbReference type="RefSeq" id="WP_197969255.1">
    <property type="nucleotide sequence ID" value="NZ_JACEGD010000050.1"/>
</dbReference>
<sequence length="55" mass="6411">MLEIFAVERVTASLDRRGDDQGVIEGEVVIARQCERCRVRVRRQRRDIGKSKVVR</sequence>
<evidence type="ECO:0008006" key="3">
    <source>
        <dbReference type="Google" id="ProtNLM"/>
    </source>
</evidence>
<proteinExistence type="predicted"/>
<name>A0ABS0PEA4_9BRAD</name>
<comment type="caution">
    <text evidence="1">The sequence shown here is derived from an EMBL/GenBank/DDBJ whole genome shotgun (WGS) entry which is preliminary data.</text>
</comment>
<evidence type="ECO:0000313" key="2">
    <source>
        <dbReference type="Proteomes" id="UP001194539"/>
    </source>
</evidence>
<gene>
    <name evidence="1" type="ORF">H1B27_35615</name>
</gene>
<protein>
    <recommendedName>
        <fullName evidence="3">Transposase</fullName>
    </recommendedName>
</protein>
<keyword evidence="2" id="KW-1185">Reference proteome</keyword>